<reference evidence="9 10" key="1">
    <citation type="submission" date="2015-03" db="EMBL/GenBank/DDBJ databases">
        <title>Genome sequence of Variovorax paradoxus TBEA6.</title>
        <authorList>
            <person name="Poehlein A."/>
            <person name="Schuldes J."/>
            <person name="Wuebbeler J.H."/>
            <person name="Hiessl S."/>
            <person name="Steinbuechel A."/>
            <person name="Daniel R."/>
        </authorList>
    </citation>
    <scope>NUCLEOTIDE SEQUENCE [LARGE SCALE GENOMIC DNA]</scope>
    <source>
        <strain evidence="9 10">TBEA6</strain>
    </source>
</reference>
<dbReference type="Pfam" id="PF02518">
    <property type="entry name" value="HATPase_c"/>
    <property type="match status" value="1"/>
</dbReference>
<dbReference type="GO" id="GO:0000160">
    <property type="term" value="P:phosphorelay signal transduction system"/>
    <property type="evidence" value="ECO:0007669"/>
    <property type="project" value="UniProtKB-KW"/>
</dbReference>
<evidence type="ECO:0000256" key="7">
    <source>
        <dbReference type="ARBA" id="ARBA00023012"/>
    </source>
</evidence>
<organism evidence="9 10">
    <name type="scientific">Variovorax paradoxus</name>
    <dbReference type="NCBI Taxonomy" id="34073"/>
    <lineage>
        <taxon>Bacteria</taxon>
        <taxon>Pseudomonadati</taxon>
        <taxon>Pseudomonadota</taxon>
        <taxon>Betaproteobacteria</taxon>
        <taxon>Burkholderiales</taxon>
        <taxon>Comamonadaceae</taxon>
        <taxon>Variovorax</taxon>
    </lineage>
</organism>
<evidence type="ECO:0000313" key="9">
    <source>
        <dbReference type="EMBL" id="KLN53490.1"/>
    </source>
</evidence>
<comment type="caution">
    <text evidence="9">The sequence shown here is derived from an EMBL/GenBank/DDBJ whole genome shotgun (WGS) entry which is preliminary data.</text>
</comment>
<evidence type="ECO:0000256" key="4">
    <source>
        <dbReference type="ARBA" id="ARBA00022741"/>
    </source>
</evidence>
<accession>A0A0H2M902</accession>
<evidence type="ECO:0000256" key="3">
    <source>
        <dbReference type="ARBA" id="ARBA00022679"/>
    </source>
</evidence>
<dbReference type="InterPro" id="IPR003594">
    <property type="entry name" value="HATPase_dom"/>
</dbReference>
<dbReference type="EC" id="2.7.13.3" evidence="2"/>
<keyword evidence="6" id="KW-0067">ATP-binding</keyword>
<keyword evidence="10" id="KW-1185">Reference proteome</keyword>
<evidence type="ECO:0000256" key="5">
    <source>
        <dbReference type="ARBA" id="ARBA00022777"/>
    </source>
</evidence>
<evidence type="ECO:0000256" key="2">
    <source>
        <dbReference type="ARBA" id="ARBA00012438"/>
    </source>
</evidence>
<keyword evidence="4" id="KW-0547">Nucleotide-binding</keyword>
<dbReference type="PROSITE" id="PS50109">
    <property type="entry name" value="HIS_KIN"/>
    <property type="match status" value="1"/>
</dbReference>
<dbReference type="Gene3D" id="3.30.565.10">
    <property type="entry name" value="Histidine kinase-like ATPase, C-terminal domain"/>
    <property type="match status" value="1"/>
</dbReference>
<keyword evidence="7" id="KW-0902">Two-component regulatory system</keyword>
<keyword evidence="3" id="KW-0808">Transferase</keyword>
<gene>
    <name evidence="9" type="ORF">VPARA_53290</name>
</gene>
<dbReference type="GO" id="GO:0005524">
    <property type="term" value="F:ATP binding"/>
    <property type="evidence" value="ECO:0007669"/>
    <property type="project" value="UniProtKB-KW"/>
</dbReference>
<evidence type="ECO:0000256" key="6">
    <source>
        <dbReference type="ARBA" id="ARBA00022840"/>
    </source>
</evidence>
<dbReference type="PATRIC" id="fig|34073.19.peg.5446"/>
<dbReference type="EMBL" id="JZWI01000033">
    <property type="protein sequence ID" value="KLN53490.1"/>
    <property type="molecule type" value="Genomic_DNA"/>
</dbReference>
<keyword evidence="5" id="KW-0418">Kinase</keyword>
<evidence type="ECO:0000259" key="8">
    <source>
        <dbReference type="PROSITE" id="PS50109"/>
    </source>
</evidence>
<dbReference type="InterPro" id="IPR004358">
    <property type="entry name" value="Sig_transdc_His_kin-like_C"/>
</dbReference>
<name>A0A0H2M902_VARPD</name>
<dbReference type="GO" id="GO:0004673">
    <property type="term" value="F:protein histidine kinase activity"/>
    <property type="evidence" value="ECO:0007669"/>
    <property type="project" value="UniProtKB-EC"/>
</dbReference>
<comment type="catalytic activity">
    <reaction evidence="1">
        <text>ATP + protein L-histidine = ADP + protein N-phospho-L-histidine.</text>
        <dbReference type="EC" id="2.7.13.3"/>
    </reaction>
</comment>
<sequence>MGSTILGGLTRKWASMATQPVDPEIDLAVGASEAVKELLEFMGMPLVDDSSGSSETSRRQAPIMRRGDALAAVVVAYAQCQELSPEALEVLPFLNSFASLLWHTVDRRTAITVDVERDCPALFVDAAALEDALTRIVGNAQSAMPHGGRLMLRGALDRQDNRFVCLDVTDNGIGMSPAVAKRAASPFFTTKEASPFSGMGLSAVAGFAAQSGGHMSISSAVGRGTSIRLSLPAVANSRH</sequence>
<dbReference type="SUPFAM" id="SSF55874">
    <property type="entry name" value="ATPase domain of HSP90 chaperone/DNA topoisomerase II/histidine kinase"/>
    <property type="match status" value="1"/>
</dbReference>
<dbReference type="SMART" id="SM00387">
    <property type="entry name" value="HATPase_c"/>
    <property type="match status" value="1"/>
</dbReference>
<dbReference type="PANTHER" id="PTHR43065:SF46">
    <property type="entry name" value="C4-DICARBOXYLATE TRANSPORT SENSOR PROTEIN DCTB"/>
    <property type="match status" value="1"/>
</dbReference>
<dbReference type="PANTHER" id="PTHR43065">
    <property type="entry name" value="SENSOR HISTIDINE KINASE"/>
    <property type="match status" value="1"/>
</dbReference>
<protein>
    <recommendedName>
        <fullName evidence="2">histidine kinase</fullName>
        <ecNumber evidence="2">2.7.13.3</ecNumber>
    </recommendedName>
</protein>
<evidence type="ECO:0000313" key="10">
    <source>
        <dbReference type="Proteomes" id="UP000035170"/>
    </source>
</evidence>
<dbReference type="AlphaFoldDB" id="A0A0H2M902"/>
<evidence type="ECO:0000256" key="1">
    <source>
        <dbReference type="ARBA" id="ARBA00000085"/>
    </source>
</evidence>
<dbReference type="InterPro" id="IPR036890">
    <property type="entry name" value="HATPase_C_sf"/>
</dbReference>
<dbReference type="Proteomes" id="UP000035170">
    <property type="component" value="Unassembled WGS sequence"/>
</dbReference>
<feature type="domain" description="Histidine kinase" evidence="8">
    <location>
        <begin position="20"/>
        <end position="235"/>
    </location>
</feature>
<proteinExistence type="predicted"/>
<dbReference type="InterPro" id="IPR005467">
    <property type="entry name" value="His_kinase_dom"/>
</dbReference>
<dbReference type="PRINTS" id="PR00344">
    <property type="entry name" value="BCTRLSENSOR"/>
</dbReference>